<organism evidence="1 2">
    <name type="scientific">Trema orientale</name>
    <name type="common">Charcoal tree</name>
    <name type="synonym">Celtis orientalis</name>
    <dbReference type="NCBI Taxonomy" id="63057"/>
    <lineage>
        <taxon>Eukaryota</taxon>
        <taxon>Viridiplantae</taxon>
        <taxon>Streptophyta</taxon>
        <taxon>Embryophyta</taxon>
        <taxon>Tracheophyta</taxon>
        <taxon>Spermatophyta</taxon>
        <taxon>Magnoliopsida</taxon>
        <taxon>eudicotyledons</taxon>
        <taxon>Gunneridae</taxon>
        <taxon>Pentapetalae</taxon>
        <taxon>rosids</taxon>
        <taxon>fabids</taxon>
        <taxon>Rosales</taxon>
        <taxon>Cannabaceae</taxon>
        <taxon>Trema</taxon>
    </lineage>
</organism>
<dbReference type="EMBL" id="JXTC01000123">
    <property type="protein sequence ID" value="PON86946.1"/>
    <property type="molecule type" value="Genomic_DNA"/>
</dbReference>
<name>A0A2P5EN39_TREOI</name>
<comment type="caution">
    <text evidence="1">The sequence shown here is derived from an EMBL/GenBank/DDBJ whole genome shotgun (WGS) entry which is preliminary data.</text>
</comment>
<feature type="non-terminal residue" evidence="1">
    <location>
        <position position="1"/>
    </location>
</feature>
<accession>A0A2P5EN39</accession>
<dbReference type="InParanoid" id="A0A2P5EN39"/>
<dbReference type="Proteomes" id="UP000237000">
    <property type="component" value="Unassembled WGS sequence"/>
</dbReference>
<evidence type="ECO:0000313" key="2">
    <source>
        <dbReference type="Proteomes" id="UP000237000"/>
    </source>
</evidence>
<reference evidence="2" key="1">
    <citation type="submission" date="2016-06" db="EMBL/GenBank/DDBJ databases">
        <title>Parallel loss of symbiosis genes in relatives of nitrogen-fixing non-legume Parasponia.</title>
        <authorList>
            <person name="Van Velzen R."/>
            <person name="Holmer R."/>
            <person name="Bu F."/>
            <person name="Rutten L."/>
            <person name="Van Zeijl A."/>
            <person name="Liu W."/>
            <person name="Santuari L."/>
            <person name="Cao Q."/>
            <person name="Sharma T."/>
            <person name="Shen D."/>
            <person name="Roswanjaya Y."/>
            <person name="Wardhani T."/>
            <person name="Kalhor M.S."/>
            <person name="Jansen J."/>
            <person name="Van den Hoogen J."/>
            <person name="Gungor B."/>
            <person name="Hartog M."/>
            <person name="Hontelez J."/>
            <person name="Verver J."/>
            <person name="Yang W.-C."/>
            <person name="Schijlen E."/>
            <person name="Repin R."/>
            <person name="Schilthuizen M."/>
            <person name="Schranz E."/>
            <person name="Heidstra R."/>
            <person name="Miyata K."/>
            <person name="Fedorova E."/>
            <person name="Kohlen W."/>
            <person name="Bisseling T."/>
            <person name="Smit S."/>
            <person name="Geurts R."/>
        </authorList>
    </citation>
    <scope>NUCLEOTIDE SEQUENCE [LARGE SCALE GENOMIC DNA]</scope>
    <source>
        <strain evidence="2">cv. RG33-2</strain>
    </source>
</reference>
<keyword evidence="2" id="KW-1185">Reference proteome</keyword>
<sequence length="99" mass="10935">PELIANPKTYSKCIIFGANFTSLSTVLGKNFLANKKQRLVLFSLYSQFVLLFLKPLKSSTVTSVLQNLAGCGPPFDQSTQVKLLLEFPSQNLILTKVGR</sequence>
<dbReference type="OrthoDB" id="10274893at2759"/>
<evidence type="ECO:0000313" key="1">
    <source>
        <dbReference type="EMBL" id="PON86946.1"/>
    </source>
</evidence>
<proteinExistence type="predicted"/>
<dbReference type="AlphaFoldDB" id="A0A2P5EN39"/>
<gene>
    <name evidence="1" type="ORF">TorRG33x02_171930</name>
</gene>
<protein>
    <submittedName>
        <fullName evidence="1">Uncharacterized protein</fullName>
    </submittedName>
</protein>